<dbReference type="Proteomes" id="UP000294530">
    <property type="component" value="Unassembled WGS sequence"/>
</dbReference>
<evidence type="ECO:0000313" key="1">
    <source>
        <dbReference type="EMBL" id="TDH71820.1"/>
    </source>
</evidence>
<dbReference type="AlphaFoldDB" id="A0A976IHC5"/>
<dbReference type="OrthoDB" id="2159623at2759"/>
<dbReference type="KEGG" id="blac:94347318"/>
<dbReference type="EMBL" id="SHOA02000018">
    <property type="protein sequence ID" value="TDH71820.1"/>
    <property type="molecule type" value="Genomic_DNA"/>
</dbReference>
<keyword evidence="2" id="KW-1185">Reference proteome</keyword>
<comment type="caution">
    <text evidence="1">The sequence shown here is derived from an EMBL/GenBank/DDBJ whole genome shotgun (WGS) entry which is preliminary data.</text>
</comment>
<accession>A0A976IHC5</accession>
<sequence length="141" mass="15707">MSGNDSVSTTTMTGKLQCAGLFAMNTLWDPYRSITKAWFARRVVCVTIKAAPKGLKKPTESFTDDEILCFVHRCLLIYNRNSCIPMTSKMALRSLFGDRTGSYCRGIVFDDNASYMMSLIATYSISNISGLGMHELLCDDM</sequence>
<protein>
    <submittedName>
        <fullName evidence="1">Uncharacterized protein</fullName>
    </submittedName>
</protein>
<gene>
    <name evidence="1" type="ORF">CCR75_003553</name>
</gene>
<reference evidence="1 2" key="1">
    <citation type="journal article" date="2021" name="Genome Biol.">
        <title>AFLAP: assembly-free linkage analysis pipeline using k-mers from genome sequencing data.</title>
        <authorList>
            <person name="Fletcher K."/>
            <person name="Zhang L."/>
            <person name="Gil J."/>
            <person name="Han R."/>
            <person name="Cavanaugh K."/>
            <person name="Michelmore R."/>
        </authorList>
    </citation>
    <scope>NUCLEOTIDE SEQUENCE [LARGE SCALE GENOMIC DNA]</scope>
    <source>
        <strain evidence="1 2">SF5</strain>
    </source>
</reference>
<proteinExistence type="predicted"/>
<organism evidence="1 2">
    <name type="scientific">Bremia lactucae</name>
    <name type="common">Lettuce downy mildew</name>
    <dbReference type="NCBI Taxonomy" id="4779"/>
    <lineage>
        <taxon>Eukaryota</taxon>
        <taxon>Sar</taxon>
        <taxon>Stramenopiles</taxon>
        <taxon>Oomycota</taxon>
        <taxon>Peronosporomycetes</taxon>
        <taxon>Peronosporales</taxon>
        <taxon>Peronosporaceae</taxon>
        <taxon>Bremia</taxon>
    </lineage>
</organism>
<dbReference type="GeneID" id="94347318"/>
<evidence type="ECO:0000313" key="2">
    <source>
        <dbReference type="Proteomes" id="UP000294530"/>
    </source>
</evidence>
<dbReference type="RefSeq" id="XP_067821319.1">
    <property type="nucleotide sequence ID" value="XM_067961647.1"/>
</dbReference>
<name>A0A976IHC5_BRELC</name>